<reference evidence="4" key="1">
    <citation type="journal article" date="2019" name="Int. J. Syst. Evol. Microbiol.">
        <title>The Global Catalogue of Microorganisms (GCM) 10K type strain sequencing project: providing services to taxonomists for standard genome sequencing and annotation.</title>
        <authorList>
            <consortium name="The Broad Institute Genomics Platform"/>
            <consortium name="The Broad Institute Genome Sequencing Center for Infectious Disease"/>
            <person name="Wu L."/>
            <person name="Ma J."/>
        </authorList>
    </citation>
    <scope>NUCLEOTIDE SEQUENCE [LARGE SCALE GENOMIC DNA]</scope>
    <source>
        <strain evidence="4">KCTC 42911</strain>
    </source>
</reference>
<dbReference type="Proteomes" id="UP001595629">
    <property type="component" value="Unassembled WGS sequence"/>
</dbReference>
<keyword evidence="3" id="KW-0547">Nucleotide-binding</keyword>
<dbReference type="GO" id="GO:0005524">
    <property type="term" value="F:ATP binding"/>
    <property type="evidence" value="ECO:0007669"/>
    <property type="project" value="UniProtKB-KW"/>
</dbReference>
<dbReference type="PANTHER" id="PTHR35526">
    <property type="entry name" value="ANTI-SIGMA-F FACTOR RSBW-RELATED"/>
    <property type="match status" value="1"/>
</dbReference>
<dbReference type="Gene3D" id="3.30.565.10">
    <property type="entry name" value="Histidine kinase-like ATPase, C-terminal domain"/>
    <property type="match status" value="1"/>
</dbReference>
<sequence length="134" mass="14176">MAEHSRDLLRLPLKTNRDVVAARQAVAKELKARGLSAVRVTRFATAVSEIARNTIVHGGGGSFAVFLDRASGYLVVECRDTGAGIDDIDRALTDGFSTAGSMGRGLGGAKRLADRFEIETETGNGTCVRLGARL</sequence>
<keyword evidence="3" id="KW-0067">ATP-binding</keyword>
<organism evidence="3 4">
    <name type="scientific">Lutimaribacter marinistellae</name>
    <dbReference type="NCBI Taxonomy" id="1820329"/>
    <lineage>
        <taxon>Bacteria</taxon>
        <taxon>Pseudomonadati</taxon>
        <taxon>Pseudomonadota</taxon>
        <taxon>Alphaproteobacteria</taxon>
        <taxon>Rhodobacterales</taxon>
        <taxon>Roseobacteraceae</taxon>
        <taxon>Lutimaribacter</taxon>
    </lineage>
</organism>
<gene>
    <name evidence="3" type="ORF">ACFORG_01225</name>
</gene>
<keyword evidence="4" id="KW-1185">Reference proteome</keyword>
<keyword evidence="1" id="KW-0418">Kinase</keyword>
<accession>A0ABV7TEA7</accession>
<feature type="domain" description="Histidine kinase/HSP90-like ATPase" evidence="2">
    <location>
        <begin position="16"/>
        <end position="130"/>
    </location>
</feature>
<dbReference type="PANTHER" id="PTHR35526:SF3">
    <property type="entry name" value="ANTI-SIGMA-F FACTOR RSBW"/>
    <property type="match status" value="1"/>
</dbReference>
<dbReference type="EMBL" id="JBHRXI010000001">
    <property type="protein sequence ID" value="MFC3612368.1"/>
    <property type="molecule type" value="Genomic_DNA"/>
</dbReference>
<dbReference type="InterPro" id="IPR036890">
    <property type="entry name" value="HATPase_C_sf"/>
</dbReference>
<keyword evidence="1" id="KW-0808">Transferase</keyword>
<dbReference type="InterPro" id="IPR003594">
    <property type="entry name" value="HATPase_dom"/>
</dbReference>
<evidence type="ECO:0000313" key="3">
    <source>
        <dbReference type="EMBL" id="MFC3612368.1"/>
    </source>
</evidence>
<name>A0ABV7TEA7_9RHOB</name>
<keyword evidence="1" id="KW-0723">Serine/threonine-protein kinase</keyword>
<dbReference type="Pfam" id="PF13581">
    <property type="entry name" value="HATPase_c_2"/>
    <property type="match status" value="1"/>
</dbReference>
<proteinExistence type="predicted"/>
<dbReference type="InterPro" id="IPR050267">
    <property type="entry name" value="Anti-sigma-factor_SerPK"/>
</dbReference>
<protein>
    <submittedName>
        <fullName evidence="3">ATP-binding protein</fullName>
    </submittedName>
</protein>
<evidence type="ECO:0000256" key="1">
    <source>
        <dbReference type="ARBA" id="ARBA00022527"/>
    </source>
</evidence>
<dbReference type="RefSeq" id="WP_386733552.1">
    <property type="nucleotide sequence ID" value="NZ_JBHRXI010000001.1"/>
</dbReference>
<evidence type="ECO:0000313" key="4">
    <source>
        <dbReference type="Proteomes" id="UP001595629"/>
    </source>
</evidence>
<dbReference type="SUPFAM" id="SSF55874">
    <property type="entry name" value="ATPase domain of HSP90 chaperone/DNA topoisomerase II/histidine kinase"/>
    <property type="match status" value="1"/>
</dbReference>
<evidence type="ECO:0000259" key="2">
    <source>
        <dbReference type="Pfam" id="PF13581"/>
    </source>
</evidence>
<comment type="caution">
    <text evidence="3">The sequence shown here is derived from an EMBL/GenBank/DDBJ whole genome shotgun (WGS) entry which is preliminary data.</text>
</comment>